<dbReference type="InterPro" id="IPR017854">
    <property type="entry name" value="Metalthion_dom_sf"/>
</dbReference>
<dbReference type="KEGG" id="aee:IM676_17770"/>
<keyword evidence="4" id="KW-1185">Reference proteome</keyword>
<dbReference type="Gene3D" id="2.30.170.10">
    <property type="match status" value="1"/>
</dbReference>
<dbReference type="RefSeq" id="WP_200988112.1">
    <property type="nucleotide sequence ID" value="NZ_CP063311.1"/>
</dbReference>
<dbReference type="PRINTS" id="PR00859">
    <property type="entry name" value="MTPROKARYOTE"/>
</dbReference>
<accession>A0A7S6RCN1</accession>
<organism evidence="3 4">
    <name type="scientific">Anabaenopsis elenkinii CCIBt3563</name>
    <dbReference type="NCBI Taxonomy" id="2779889"/>
    <lineage>
        <taxon>Bacteria</taxon>
        <taxon>Bacillati</taxon>
        <taxon>Cyanobacteriota</taxon>
        <taxon>Cyanophyceae</taxon>
        <taxon>Nostocales</taxon>
        <taxon>Nodulariaceae</taxon>
        <taxon>Anabaenopsis</taxon>
    </lineage>
</organism>
<dbReference type="AlphaFoldDB" id="A0A7S6RCN1"/>
<dbReference type="EMBL" id="CP063311">
    <property type="protein sequence ID" value="QOV22488.1"/>
    <property type="molecule type" value="Genomic_DNA"/>
</dbReference>
<keyword evidence="1" id="KW-0479">Metal-binding</keyword>
<proteinExistence type="predicted"/>
<keyword evidence="2" id="KW-0480">Metal-thiolate cluster</keyword>
<dbReference type="GO" id="GO:0046872">
    <property type="term" value="F:metal ion binding"/>
    <property type="evidence" value="ECO:0007669"/>
    <property type="project" value="UniProtKB-KW"/>
</dbReference>
<reference evidence="4" key="1">
    <citation type="submission" date="2020-10" db="EMBL/GenBank/DDBJ databases">
        <title>Genome-based taxonomic classification of the species Anabaenopsis elenkinii.</title>
        <authorList>
            <person name="Delbaje E."/>
            <person name="Andreote A.P.D."/>
            <person name="Pellegrinetti T.A."/>
            <person name="Cruz R.B."/>
            <person name="Branco L.H.Z."/>
            <person name="Fiore M.F."/>
        </authorList>
    </citation>
    <scope>NUCLEOTIDE SEQUENCE [LARGE SCALE GENOMIC DNA]</scope>
    <source>
        <strain evidence="4">CCIBt3563</strain>
    </source>
</reference>
<sequence length="54" mass="5704">MTTVTQMKCACPNCLCVVSLEEAIIKKDGKYYCSDGCAEGHKTIKGCGHNGCGC</sequence>
<protein>
    <submittedName>
        <fullName evidence="3">Metallothionein</fullName>
    </submittedName>
</protein>
<evidence type="ECO:0000256" key="1">
    <source>
        <dbReference type="ARBA" id="ARBA00022723"/>
    </source>
</evidence>
<dbReference type="Proteomes" id="UP000593846">
    <property type="component" value="Chromosome"/>
</dbReference>
<dbReference type="SUPFAM" id="SSF57868">
    <property type="entry name" value="Metallothionein"/>
    <property type="match status" value="1"/>
</dbReference>
<evidence type="ECO:0000313" key="4">
    <source>
        <dbReference type="Proteomes" id="UP000593846"/>
    </source>
</evidence>
<evidence type="ECO:0000256" key="2">
    <source>
        <dbReference type="ARBA" id="ARBA00022851"/>
    </source>
</evidence>
<gene>
    <name evidence="3" type="ORF">IM676_17770</name>
</gene>
<name>A0A7S6RCN1_9CYAN</name>
<dbReference type="Pfam" id="PF02069">
    <property type="entry name" value="Metallothio_Pro"/>
    <property type="match status" value="1"/>
</dbReference>
<dbReference type="InterPro" id="IPR000518">
    <property type="entry name" value="Metalthion_fam14_prok"/>
</dbReference>
<evidence type="ECO:0000313" key="3">
    <source>
        <dbReference type="EMBL" id="QOV22488.1"/>
    </source>
</evidence>